<evidence type="ECO:0000256" key="1">
    <source>
        <dbReference type="ARBA" id="ARBA00004502"/>
    </source>
</evidence>
<dbReference type="InterPro" id="IPR004279">
    <property type="entry name" value="Perilipin"/>
</dbReference>
<dbReference type="PANTHER" id="PTHR47138:SF1">
    <property type="entry name" value="PERILIPIN-1"/>
    <property type="match status" value="1"/>
</dbReference>
<keyword evidence="3" id="KW-0551">Lipid droplet</keyword>
<gene>
    <name evidence="4" type="ORF">JRQ81_006680</name>
</gene>
<dbReference type="AlphaFoldDB" id="A0A9Q0XFG3"/>
<evidence type="ECO:0000256" key="3">
    <source>
        <dbReference type="ARBA" id="ARBA00022677"/>
    </source>
</evidence>
<accession>A0A9Q0XFG3</accession>
<dbReference type="GO" id="GO:0005811">
    <property type="term" value="C:lipid droplet"/>
    <property type="evidence" value="ECO:0007669"/>
    <property type="project" value="UniProtKB-SubCell"/>
</dbReference>
<sequence>MMATRSRQVMQNGKSPKERNVWQRVLDLPMVNSACSSLWKTYTATKEVHPLMASLCGAYERGLRNATSLATWSIRPVIQSLNLSMHEGITPRSYSQGLSCVCDPQLCGVATANLLACHGLDHLERKIPALHQPVEKVSGPHENPPCKVRLPILSG</sequence>
<dbReference type="GO" id="GO:0006629">
    <property type="term" value="P:lipid metabolic process"/>
    <property type="evidence" value="ECO:0007669"/>
    <property type="project" value="InterPro"/>
</dbReference>
<evidence type="ECO:0000256" key="2">
    <source>
        <dbReference type="ARBA" id="ARBA00006311"/>
    </source>
</evidence>
<dbReference type="EMBL" id="JAPFRF010000014">
    <property type="protein sequence ID" value="KAJ7311082.1"/>
    <property type="molecule type" value="Genomic_DNA"/>
</dbReference>
<reference evidence="4" key="1">
    <citation type="journal article" date="2023" name="DNA Res.">
        <title>Chromosome-level genome assembly of Phrynocephalus forsythii using third-generation DNA sequencing and Hi-C analysis.</title>
        <authorList>
            <person name="Qi Y."/>
            <person name="Zhao W."/>
            <person name="Zhao Y."/>
            <person name="Niu C."/>
            <person name="Cao S."/>
            <person name="Zhang Y."/>
        </authorList>
    </citation>
    <scope>NUCLEOTIDE SEQUENCE</scope>
    <source>
        <tissue evidence="4">Muscle</tissue>
    </source>
</reference>
<keyword evidence="5" id="KW-1185">Reference proteome</keyword>
<dbReference type="Pfam" id="PF03036">
    <property type="entry name" value="Perilipin"/>
    <property type="match status" value="1"/>
</dbReference>
<comment type="caution">
    <text evidence="4">The sequence shown here is derived from an EMBL/GenBank/DDBJ whole genome shotgun (WGS) entry which is preliminary data.</text>
</comment>
<comment type="similarity">
    <text evidence="2">Belongs to the perilipin family.</text>
</comment>
<dbReference type="PANTHER" id="PTHR47138">
    <property type="entry name" value="PERILIPIN-1"/>
    <property type="match status" value="1"/>
</dbReference>
<protein>
    <submittedName>
        <fullName evidence="4">Uncharacterized protein</fullName>
    </submittedName>
</protein>
<dbReference type="OrthoDB" id="376826at2759"/>
<comment type="subcellular location">
    <subcellularLocation>
        <location evidence="1">Lipid droplet</location>
    </subcellularLocation>
</comment>
<organism evidence="4 5">
    <name type="scientific">Phrynocephalus forsythii</name>
    <dbReference type="NCBI Taxonomy" id="171643"/>
    <lineage>
        <taxon>Eukaryota</taxon>
        <taxon>Metazoa</taxon>
        <taxon>Chordata</taxon>
        <taxon>Craniata</taxon>
        <taxon>Vertebrata</taxon>
        <taxon>Euteleostomi</taxon>
        <taxon>Lepidosauria</taxon>
        <taxon>Squamata</taxon>
        <taxon>Bifurcata</taxon>
        <taxon>Unidentata</taxon>
        <taxon>Episquamata</taxon>
        <taxon>Toxicofera</taxon>
        <taxon>Iguania</taxon>
        <taxon>Acrodonta</taxon>
        <taxon>Agamidae</taxon>
        <taxon>Agaminae</taxon>
        <taxon>Phrynocephalus</taxon>
    </lineage>
</organism>
<name>A0A9Q0XFG3_9SAUR</name>
<dbReference type="InterPro" id="IPR042998">
    <property type="entry name" value="PLIN1"/>
</dbReference>
<dbReference type="Proteomes" id="UP001142489">
    <property type="component" value="Unassembled WGS sequence"/>
</dbReference>
<evidence type="ECO:0000313" key="4">
    <source>
        <dbReference type="EMBL" id="KAJ7311082.1"/>
    </source>
</evidence>
<proteinExistence type="inferred from homology"/>
<evidence type="ECO:0000313" key="5">
    <source>
        <dbReference type="Proteomes" id="UP001142489"/>
    </source>
</evidence>